<dbReference type="EMBL" id="LRBV02000005">
    <property type="status" value="NOT_ANNOTATED_CDS"/>
    <property type="molecule type" value="Genomic_DNA"/>
</dbReference>
<dbReference type="Gene3D" id="3.40.50.300">
    <property type="entry name" value="P-loop containing nucleotide triphosphate hydrolases"/>
    <property type="match status" value="1"/>
</dbReference>
<dbReference type="GO" id="GO:0007165">
    <property type="term" value="P:signal transduction"/>
    <property type="evidence" value="ECO:0007669"/>
    <property type="project" value="InterPro"/>
</dbReference>
<dbReference type="InterPro" id="IPR032675">
    <property type="entry name" value="LRR_dom_sf"/>
</dbReference>
<dbReference type="SUPFAM" id="SSF52058">
    <property type="entry name" value="L domain-like"/>
    <property type="match status" value="2"/>
</dbReference>
<dbReference type="FunCoup" id="A0A7N2LQ95">
    <property type="interactions" value="12"/>
</dbReference>
<proteinExistence type="predicted"/>
<dbReference type="InterPro" id="IPR045344">
    <property type="entry name" value="C-JID"/>
</dbReference>
<dbReference type="InterPro" id="IPR011713">
    <property type="entry name" value="Leu-rich_rpt_3"/>
</dbReference>
<dbReference type="Proteomes" id="UP000594261">
    <property type="component" value="Chromosome 5"/>
</dbReference>
<dbReference type="GO" id="GO:0043531">
    <property type="term" value="F:ADP binding"/>
    <property type="evidence" value="ECO:0007669"/>
    <property type="project" value="InterPro"/>
</dbReference>
<organism evidence="10 11">
    <name type="scientific">Quercus lobata</name>
    <name type="common">Valley oak</name>
    <dbReference type="NCBI Taxonomy" id="97700"/>
    <lineage>
        <taxon>Eukaryota</taxon>
        <taxon>Viridiplantae</taxon>
        <taxon>Streptophyta</taxon>
        <taxon>Embryophyta</taxon>
        <taxon>Tracheophyta</taxon>
        <taxon>Spermatophyta</taxon>
        <taxon>Magnoliopsida</taxon>
        <taxon>eudicotyledons</taxon>
        <taxon>Gunneridae</taxon>
        <taxon>Pentapetalae</taxon>
        <taxon>rosids</taxon>
        <taxon>fabids</taxon>
        <taxon>Fagales</taxon>
        <taxon>Fagaceae</taxon>
        <taxon>Quercus</taxon>
    </lineage>
</organism>
<dbReference type="InterPro" id="IPR035897">
    <property type="entry name" value="Toll_tir_struct_dom_sf"/>
</dbReference>
<dbReference type="SUPFAM" id="SSF52540">
    <property type="entry name" value="P-loop containing nucleoside triphosphate hydrolases"/>
    <property type="match status" value="1"/>
</dbReference>
<comment type="catalytic activity">
    <reaction evidence="7">
        <text>NAD(+) + H2O = ADP-D-ribose + nicotinamide + H(+)</text>
        <dbReference type="Rhea" id="RHEA:16301"/>
        <dbReference type="ChEBI" id="CHEBI:15377"/>
        <dbReference type="ChEBI" id="CHEBI:15378"/>
        <dbReference type="ChEBI" id="CHEBI:17154"/>
        <dbReference type="ChEBI" id="CHEBI:57540"/>
        <dbReference type="ChEBI" id="CHEBI:57967"/>
        <dbReference type="EC" id="3.2.2.6"/>
    </reaction>
    <physiologicalReaction direction="left-to-right" evidence="7">
        <dbReference type="Rhea" id="RHEA:16302"/>
    </physiologicalReaction>
</comment>
<dbReference type="OMA" id="QECPESK"/>
<dbReference type="InterPro" id="IPR003591">
    <property type="entry name" value="Leu-rich_rpt_typical-subtyp"/>
</dbReference>
<keyword evidence="11" id="KW-1185">Reference proteome</keyword>
<dbReference type="Pfam" id="PF23286">
    <property type="entry name" value="LRR_13"/>
    <property type="match status" value="1"/>
</dbReference>
<evidence type="ECO:0000256" key="6">
    <source>
        <dbReference type="ARBA" id="ARBA00023027"/>
    </source>
</evidence>
<dbReference type="KEGG" id="qlo:115991623"/>
<dbReference type="Pfam" id="PF23282">
    <property type="entry name" value="WHD_ROQ1"/>
    <property type="match status" value="1"/>
</dbReference>
<dbReference type="GO" id="GO:0061809">
    <property type="term" value="F:NAD+ nucleosidase activity, cyclic ADP-ribose generating"/>
    <property type="evidence" value="ECO:0007669"/>
    <property type="project" value="UniProtKB-EC"/>
</dbReference>
<dbReference type="EnsemblPlants" id="QL05p031759:mrna">
    <property type="protein sequence ID" value="QL05p031759:mrna"/>
    <property type="gene ID" value="QL05p031759"/>
</dbReference>
<evidence type="ECO:0000256" key="4">
    <source>
        <dbReference type="ARBA" id="ARBA00022801"/>
    </source>
</evidence>
<dbReference type="RefSeq" id="XP_030971302.1">
    <property type="nucleotide sequence ID" value="XM_031115442.1"/>
</dbReference>
<feature type="compositionally biased region" description="Basic and acidic residues" evidence="8">
    <location>
        <begin position="1243"/>
        <end position="1252"/>
    </location>
</feature>
<keyword evidence="5" id="KW-0611">Plant defense</keyword>
<feature type="compositionally biased region" description="Polar residues" evidence="8">
    <location>
        <begin position="1219"/>
        <end position="1230"/>
    </location>
</feature>
<keyword evidence="6" id="KW-0520">NAD</keyword>
<evidence type="ECO:0000256" key="2">
    <source>
        <dbReference type="ARBA" id="ARBA00022614"/>
    </source>
</evidence>
<dbReference type="SMART" id="SM00255">
    <property type="entry name" value="TIR"/>
    <property type="match status" value="1"/>
</dbReference>
<gene>
    <name evidence="10" type="primary">LOC115991623</name>
</gene>
<sequence length="1282" mass="145162">MASITSEIASSSLPTWEYDVFLSFRGEDTRNNFTDHLYAALDQKGIKTFRDNERLERGKPISTELLNAIEKSKFAIIVLSRNYASSSWCLDELVKMVECKEKTRLTVLPVFYGVDPSDVRKQTGSFAEAFAKHEDLIKNEEKLRSWRAALSQVANLSGWDARNKQESTIIKEIVREILGDLNSSYSYVHKDLVGIKSRVKKMEDLCSGMGLNDVRFIGIWGMGGVGKTTLARVLYDKIHSHFDGSSFLANVREKSGNGGLVTLQKQLLSDVLFESNIDILDAQQGIYVIMNRFCCKRVLVILDDVDQLIQLEALVGKRSWFGQGSVIIMTTRDQHLLLRHEVAEEEIYKATLLNDDEALKLFSLKAFKQDYPSEGYELPSQKVIYYARGLPLALEILGSFLFHRNLDAWESLLGRLQECPESKISNVLQISYDGLRRTEKKIFLDIACFFKGMTKDRVANILRTLHYKPNIDLDVLVEKSLITISGGTLWMHDLLQELGKEIVRCESPDEPGGRSRLWLKEDILHLLIDSAGTEKVESIFLNSSPNKEDNVKVNFEAFSKMRNLRLLNIHNVHLPQGLSFLSSELRLMNWPGYPLKVMPRNFHPNKLVELIMPHSHIKQLWEGVWSLEWLRIIDLSDSRELITTLDFARVPNLEKLILKGCTKLSMIHTSLGDLKHLILLDLNNCKCLKSLPCKISWESLQIFILSGCSKLKKFPEIVGNMSHLLELYLGETAIEDLPLSMEQLTGLIKLDLTNCKNLSSLPRVIFSLTSLNTLTLSGCSKLHKMQGSLENLKGLKELDMSGTGIRDLPLSTEQLPGLIKLDLTNCKNLSSLPGAICSLTSLKTLTLSGCLKLDNMPMNLGNLEGLEELDVSGTAIREPPSSICYLKNLKILSFQGCNGVSSKSWSWKNLLMRKTPDLMGLVLPSVSGLTALTRLNIRNCNLQAIPSDIGCLYSLKELDLSGNNFVCLPESINQLSNLKEFWVENCKSLQLLPVLQSDPEIFVWANGCTSLETLLPLKIERDIFLYLLNCFQLVENQGRCDLFTTMLREHFQGSTLKERFDVVIPGSEVPNWFRHQSEGASINLEVPSYLFKQFRGIALCAVFEPRQHRPPSPHGYYLHLSCYFKANGKLGGYIPWVRFWEKSDTAESDHRWFMYLLPNFFEHSFPKKSFQIADGSSCQLAIEFKPLGPDSREVKNMIEIKKCGAHVVYEEEMEDLKQSMSPSECSSSVIPYNEDVDVDHFEEDIKRKRSRDDENENGGSGEGSSTHIPHPKTKRVRPSDGE</sequence>
<dbReference type="PANTHER" id="PTHR11017:SF527">
    <property type="entry name" value="TMV RESISTANCE PROTEIN N-LIKE"/>
    <property type="match status" value="1"/>
</dbReference>
<reference evidence="10" key="2">
    <citation type="submission" date="2021-01" db="UniProtKB">
        <authorList>
            <consortium name="EnsemblPlants"/>
        </authorList>
    </citation>
    <scope>IDENTIFICATION</scope>
</reference>
<dbReference type="Pfam" id="PF07725">
    <property type="entry name" value="LRR_3"/>
    <property type="match status" value="1"/>
</dbReference>
<dbReference type="Pfam" id="PF20160">
    <property type="entry name" value="C-JID"/>
    <property type="match status" value="1"/>
</dbReference>
<dbReference type="InterPro" id="IPR000157">
    <property type="entry name" value="TIR_dom"/>
</dbReference>
<dbReference type="SUPFAM" id="SSF52200">
    <property type="entry name" value="Toll/Interleukin receptor TIR domain"/>
    <property type="match status" value="1"/>
</dbReference>
<keyword evidence="3" id="KW-0677">Repeat</keyword>
<dbReference type="GO" id="GO:0006952">
    <property type="term" value="P:defense response"/>
    <property type="evidence" value="ECO:0007669"/>
    <property type="project" value="InterPro"/>
</dbReference>
<dbReference type="RefSeq" id="XP_030971303.1">
    <property type="nucleotide sequence ID" value="XM_031115443.1"/>
</dbReference>
<dbReference type="InterPro" id="IPR027417">
    <property type="entry name" value="P-loop_NTPase"/>
</dbReference>
<protein>
    <recommendedName>
        <fullName evidence="1">ADP-ribosyl cyclase/cyclic ADP-ribose hydrolase</fullName>
        <ecNumber evidence="1">3.2.2.6</ecNumber>
    </recommendedName>
</protein>
<dbReference type="Pfam" id="PF01582">
    <property type="entry name" value="TIR"/>
    <property type="match status" value="1"/>
</dbReference>
<evidence type="ECO:0000313" key="11">
    <source>
        <dbReference type="Proteomes" id="UP000594261"/>
    </source>
</evidence>
<dbReference type="PROSITE" id="PS51450">
    <property type="entry name" value="LRR"/>
    <property type="match status" value="1"/>
</dbReference>
<dbReference type="OrthoDB" id="1160062at2759"/>
<dbReference type="InterPro" id="IPR002182">
    <property type="entry name" value="NB-ARC"/>
</dbReference>
<dbReference type="Pfam" id="PF00931">
    <property type="entry name" value="NB-ARC"/>
    <property type="match status" value="1"/>
</dbReference>
<evidence type="ECO:0000259" key="9">
    <source>
        <dbReference type="PROSITE" id="PS50104"/>
    </source>
</evidence>
<evidence type="ECO:0000256" key="3">
    <source>
        <dbReference type="ARBA" id="ARBA00022737"/>
    </source>
</evidence>
<dbReference type="Gramene" id="QL05p031759:mrna">
    <property type="protein sequence ID" value="QL05p031759:mrna"/>
    <property type="gene ID" value="QL05p031759"/>
</dbReference>
<dbReference type="FunFam" id="3.40.50.10140:FF:000007">
    <property type="entry name" value="Disease resistance protein (TIR-NBS-LRR class)"/>
    <property type="match status" value="1"/>
</dbReference>
<evidence type="ECO:0000256" key="1">
    <source>
        <dbReference type="ARBA" id="ARBA00011982"/>
    </source>
</evidence>
<dbReference type="Gene3D" id="3.80.10.10">
    <property type="entry name" value="Ribonuclease Inhibitor"/>
    <property type="match status" value="2"/>
</dbReference>
<evidence type="ECO:0000313" key="10">
    <source>
        <dbReference type="EnsemblPlants" id="QL05p031759:mrna"/>
    </source>
</evidence>
<dbReference type="InterPro" id="IPR058546">
    <property type="entry name" value="RPS4B/Roq1-like_LRR"/>
</dbReference>
<dbReference type="InterPro" id="IPR042197">
    <property type="entry name" value="Apaf_helical"/>
</dbReference>
<reference evidence="10 11" key="1">
    <citation type="journal article" date="2016" name="G3 (Bethesda)">
        <title>First Draft Assembly and Annotation of the Genome of a California Endemic Oak Quercus lobata Nee (Fagaceae).</title>
        <authorList>
            <person name="Sork V.L."/>
            <person name="Fitz-Gibbon S.T."/>
            <person name="Puiu D."/>
            <person name="Crepeau M."/>
            <person name="Gugger P.F."/>
            <person name="Sherman R."/>
            <person name="Stevens K."/>
            <person name="Langley C.H."/>
            <person name="Pellegrini M."/>
            <person name="Salzberg S.L."/>
        </authorList>
    </citation>
    <scope>NUCLEOTIDE SEQUENCE [LARGE SCALE GENOMIC DNA]</scope>
    <source>
        <strain evidence="10 11">cv. SW786</strain>
    </source>
</reference>
<dbReference type="EC" id="3.2.2.6" evidence="1"/>
<dbReference type="InterPro" id="IPR058192">
    <property type="entry name" value="WHD_ROQ1-like"/>
</dbReference>
<dbReference type="Gene3D" id="3.40.50.10140">
    <property type="entry name" value="Toll/interleukin-1 receptor homology (TIR) domain"/>
    <property type="match status" value="1"/>
</dbReference>
<evidence type="ECO:0000256" key="8">
    <source>
        <dbReference type="SAM" id="MobiDB-lite"/>
    </source>
</evidence>
<accession>A0A7N2LQ95</accession>
<dbReference type="PANTHER" id="PTHR11017">
    <property type="entry name" value="LEUCINE-RICH REPEAT-CONTAINING PROTEIN"/>
    <property type="match status" value="1"/>
</dbReference>
<dbReference type="InterPro" id="IPR044974">
    <property type="entry name" value="Disease_R_plants"/>
</dbReference>
<dbReference type="SMART" id="SM00369">
    <property type="entry name" value="LRR_TYP"/>
    <property type="match status" value="6"/>
</dbReference>
<dbReference type="InterPro" id="IPR001611">
    <property type="entry name" value="Leu-rich_rpt"/>
</dbReference>
<keyword evidence="4" id="KW-0378">Hydrolase</keyword>
<feature type="region of interest" description="Disordered" evidence="8">
    <location>
        <begin position="1219"/>
        <end position="1282"/>
    </location>
</feature>
<evidence type="ECO:0000256" key="7">
    <source>
        <dbReference type="ARBA" id="ARBA00047304"/>
    </source>
</evidence>
<dbReference type="InParanoid" id="A0A7N2LQ95"/>
<dbReference type="PRINTS" id="PR00364">
    <property type="entry name" value="DISEASERSIST"/>
</dbReference>
<dbReference type="GeneID" id="115991623"/>
<keyword evidence="2" id="KW-0433">Leucine-rich repeat</keyword>
<name>A0A7N2LQ95_QUELO</name>
<dbReference type="PROSITE" id="PS50104">
    <property type="entry name" value="TIR"/>
    <property type="match status" value="1"/>
</dbReference>
<feature type="domain" description="TIR" evidence="9">
    <location>
        <begin position="16"/>
        <end position="181"/>
    </location>
</feature>
<evidence type="ECO:0000256" key="5">
    <source>
        <dbReference type="ARBA" id="ARBA00022821"/>
    </source>
</evidence>
<dbReference type="Gene3D" id="1.10.8.430">
    <property type="entry name" value="Helical domain of apoptotic protease-activating factors"/>
    <property type="match status" value="1"/>
</dbReference>